<name>A0A0F9EQY8_9ZZZZ</name>
<feature type="region of interest" description="Disordered" evidence="1">
    <location>
        <begin position="1"/>
        <end position="32"/>
    </location>
</feature>
<accession>A0A0F9EQY8</accession>
<evidence type="ECO:0000313" key="2">
    <source>
        <dbReference type="EMBL" id="KKL76464.1"/>
    </source>
</evidence>
<evidence type="ECO:0000256" key="1">
    <source>
        <dbReference type="SAM" id="MobiDB-lite"/>
    </source>
</evidence>
<dbReference type="EMBL" id="LAZR01024036">
    <property type="protein sequence ID" value="KKL76464.1"/>
    <property type="molecule type" value="Genomic_DNA"/>
</dbReference>
<proteinExistence type="predicted"/>
<reference evidence="2" key="1">
    <citation type="journal article" date="2015" name="Nature">
        <title>Complex archaea that bridge the gap between prokaryotes and eukaryotes.</title>
        <authorList>
            <person name="Spang A."/>
            <person name="Saw J.H."/>
            <person name="Jorgensen S.L."/>
            <person name="Zaremba-Niedzwiedzka K."/>
            <person name="Martijn J."/>
            <person name="Lind A.E."/>
            <person name="van Eijk R."/>
            <person name="Schleper C."/>
            <person name="Guy L."/>
            <person name="Ettema T.J."/>
        </authorList>
    </citation>
    <scope>NUCLEOTIDE SEQUENCE</scope>
</reference>
<gene>
    <name evidence="2" type="ORF">LCGC14_2044630</name>
</gene>
<organism evidence="2">
    <name type="scientific">marine sediment metagenome</name>
    <dbReference type="NCBI Taxonomy" id="412755"/>
    <lineage>
        <taxon>unclassified sequences</taxon>
        <taxon>metagenomes</taxon>
        <taxon>ecological metagenomes</taxon>
    </lineage>
</organism>
<protein>
    <submittedName>
        <fullName evidence="2">Uncharacterized protein</fullName>
    </submittedName>
</protein>
<sequence>MATYINQTKNSTSFTNEDFTAGQTLEQSPGTFEEQNNRIIEGIAYKHETKNTTSFTNETKN</sequence>
<comment type="caution">
    <text evidence="2">The sequence shown here is derived from an EMBL/GenBank/DDBJ whole genome shotgun (WGS) entry which is preliminary data.</text>
</comment>
<dbReference type="AlphaFoldDB" id="A0A0F9EQY8"/>